<sequence length="314" mass="32703">MLVVFVSSSSRLHRSPLTEPQEHNCVLPSPKLKPSCSLTLSKNFLLHPQNHPRRPADRGLAPAAESNSVLSSAQAAATQRKTSPQRPSPLPDLTNLPQTPCLAAPDTTVLGAPWPRGDGVGDVRVTFYSPVPLGRARHALPHSHGRQLERGPGPGAPNARRGTWGLQTPSARLRSSCSWPPPPPPPPSSRLVPSREPGATRVRVPGGLWDHLPGARAARRRAAAAGAAGGSASGPARGCAQLRAARLIVPGSAAAARAAGGTAAGSPGARRRVRAPERGCAAPHPRASRAPSARSGPLSLRHRLHTPRARPGLT</sequence>
<name>A0ABM4KMH4_EQUPR</name>
<feature type="compositionally biased region" description="Polar residues" evidence="1">
    <location>
        <begin position="1"/>
        <end position="10"/>
    </location>
</feature>
<reference evidence="3" key="1">
    <citation type="submission" date="2025-08" db="UniProtKB">
        <authorList>
            <consortium name="RefSeq"/>
        </authorList>
    </citation>
    <scope>IDENTIFICATION</scope>
    <source>
        <tissue evidence="3">Blood</tissue>
    </source>
</reference>
<protein>
    <submittedName>
        <fullName evidence="3">ESX-1 secretion-associated protein EspK-like</fullName>
    </submittedName>
</protein>
<feature type="region of interest" description="Disordered" evidence="1">
    <location>
        <begin position="138"/>
        <end position="210"/>
    </location>
</feature>
<gene>
    <name evidence="3" type="primary">LOC139075663</name>
</gene>
<evidence type="ECO:0000256" key="1">
    <source>
        <dbReference type="SAM" id="MobiDB-lite"/>
    </source>
</evidence>
<proteinExistence type="predicted"/>
<feature type="region of interest" description="Disordered" evidence="1">
    <location>
        <begin position="257"/>
        <end position="314"/>
    </location>
</feature>
<feature type="compositionally biased region" description="Low complexity" evidence="1">
    <location>
        <begin position="281"/>
        <end position="295"/>
    </location>
</feature>
<accession>A0ABM4KMH4</accession>
<feature type="region of interest" description="Disordered" evidence="1">
    <location>
        <begin position="1"/>
        <end position="26"/>
    </location>
</feature>
<feature type="region of interest" description="Disordered" evidence="1">
    <location>
        <begin position="47"/>
        <end position="104"/>
    </location>
</feature>
<evidence type="ECO:0000313" key="2">
    <source>
        <dbReference type="Proteomes" id="UP001652662"/>
    </source>
</evidence>
<dbReference type="GeneID" id="139075663"/>
<feature type="compositionally biased region" description="Low complexity" evidence="1">
    <location>
        <begin position="257"/>
        <end position="268"/>
    </location>
</feature>
<dbReference type="RefSeq" id="XP_070429404.1">
    <property type="nucleotide sequence ID" value="XM_070573303.1"/>
</dbReference>
<feature type="compositionally biased region" description="Pro residues" evidence="1">
    <location>
        <begin position="179"/>
        <end position="188"/>
    </location>
</feature>
<keyword evidence="2" id="KW-1185">Reference proteome</keyword>
<feature type="compositionally biased region" description="Polar residues" evidence="1">
    <location>
        <begin position="65"/>
        <end position="85"/>
    </location>
</feature>
<organism evidence="2 3">
    <name type="scientific">Equus przewalskii</name>
    <name type="common">Przewalski's horse</name>
    <name type="synonym">Equus caballus przewalskii</name>
    <dbReference type="NCBI Taxonomy" id="9798"/>
    <lineage>
        <taxon>Eukaryota</taxon>
        <taxon>Metazoa</taxon>
        <taxon>Chordata</taxon>
        <taxon>Craniata</taxon>
        <taxon>Vertebrata</taxon>
        <taxon>Euteleostomi</taxon>
        <taxon>Mammalia</taxon>
        <taxon>Eutheria</taxon>
        <taxon>Laurasiatheria</taxon>
        <taxon>Perissodactyla</taxon>
        <taxon>Equidae</taxon>
        <taxon>Equus</taxon>
    </lineage>
</organism>
<dbReference type="Proteomes" id="UP001652662">
    <property type="component" value="Chromosome 14"/>
</dbReference>
<evidence type="ECO:0000313" key="3">
    <source>
        <dbReference type="RefSeq" id="XP_070429404.1"/>
    </source>
</evidence>